<dbReference type="InterPro" id="IPR050231">
    <property type="entry name" value="Iron_ascorbate_oxido_reductase"/>
</dbReference>
<dbReference type="SUPFAM" id="SSF51197">
    <property type="entry name" value="Clavaminate synthase-like"/>
    <property type="match status" value="1"/>
</dbReference>
<name>A0A382HIB9_9ZZZZ</name>
<proteinExistence type="predicted"/>
<gene>
    <name evidence="2" type="ORF">METZ01_LOCUS239766</name>
</gene>
<dbReference type="PANTHER" id="PTHR47990">
    <property type="entry name" value="2-OXOGLUTARATE (2OG) AND FE(II)-DEPENDENT OXYGENASE SUPERFAMILY PROTEIN-RELATED"/>
    <property type="match status" value="1"/>
</dbReference>
<accession>A0A382HIB9</accession>
<dbReference type="InterPro" id="IPR027443">
    <property type="entry name" value="IPNS-like_sf"/>
</dbReference>
<dbReference type="PROSITE" id="PS51471">
    <property type="entry name" value="FE2OG_OXY"/>
    <property type="match status" value="1"/>
</dbReference>
<reference evidence="2" key="1">
    <citation type="submission" date="2018-05" db="EMBL/GenBank/DDBJ databases">
        <authorList>
            <person name="Lanie J.A."/>
            <person name="Ng W.-L."/>
            <person name="Kazmierczak K.M."/>
            <person name="Andrzejewski T.M."/>
            <person name="Davidsen T.M."/>
            <person name="Wayne K.J."/>
            <person name="Tettelin H."/>
            <person name="Glass J.I."/>
            <person name="Rusch D."/>
            <person name="Podicherti R."/>
            <person name="Tsui H.-C.T."/>
            <person name="Winkler M.E."/>
        </authorList>
    </citation>
    <scope>NUCLEOTIDE SEQUENCE</scope>
</reference>
<dbReference type="Gene3D" id="2.60.120.330">
    <property type="entry name" value="B-lactam Antibiotic, Isopenicillin N Synthase, Chain"/>
    <property type="match status" value="1"/>
</dbReference>
<dbReference type="InterPro" id="IPR044861">
    <property type="entry name" value="IPNS-like_FE2OG_OXY"/>
</dbReference>
<evidence type="ECO:0000313" key="2">
    <source>
        <dbReference type="EMBL" id="SVB86912.1"/>
    </source>
</evidence>
<organism evidence="2">
    <name type="scientific">marine metagenome</name>
    <dbReference type="NCBI Taxonomy" id="408172"/>
    <lineage>
        <taxon>unclassified sequences</taxon>
        <taxon>metagenomes</taxon>
        <taxon>ecological metagenomes</taxon>
    </lineage>
</organism>
<feature type="domain" description="Fe2OG dioxygenase" evidence="1">
    <location>
        <begin position="160"/>
        <end position="264"/>
    </location>
</feature>
<dbReference type="EMBL" id="UINC01061386">
    <property type="protein sequence ID" value="SVB86912.1"/>
    <property type="molecule type" value="Genomic_DNA"/>
</dbReference>
<protein>
    <recommendedName>
        <fullName evidence="1">Fe2OG dioxygenase domain-containing protein</fullName>
    </recommendedName>
</protein>
<dbReference type="InterPro" id="IPR005123">
    <property type="entry name" value="Oxoglu/Fe-dep_dioxygenase_dom"/>
</dbReference>
<dbReference type="InterPro" id="IPR026992">
    <property type="entry name" value="DIOX_N"/>
</dbReference>
<sequence length="306" mass="34653">MIREIPIIDFSGFDSDNKKLRNSVAKKVHEAASKVGFMYVKNININEQVIKEAFNSSANFFSLPDKKKREIQYLEKTNHGYQSIGGQQLDSNIAPDLKETITMRNVPNNLNNKALWPSSQFAFEANRMFKSCLEGVFQIMETIALALEVPEDFFKKCHTGENMTLRYLHYPIIKKDINEEQMGAGAHTDFGTVTLLFQDDIGGLEVQSSEGKWIPATPIHNTIVVNTGDLLSRWTNKIYKSTLHRVRPMVSNKERYSIAFFADPDSSTKVSVFPSCFNSENPSKFSDITAGEHIAQKIEESNNLNK</sequence>
<dbReference type="Pfam" id="PF03171">
    <property type="entry name" value="2OG-FeII_Oxy"/>
    <property type="match status" value="1"/>
</dbReference>
<dbReference type="AlphaFoldDB" id="A0A382HIB9"/>
<dbReference type="Pfam" id="PF14226">
    <property type="entry name" value="DIOX_N"/>
    <property type="match status" value="1"/>
</dbReference>
<evidence type="ECO:0000259" key="1">
    <source>
        <dbReference type="PROSITE" id="PS51471"/>
    </source>
</evidence>